<protein>
    <submittedName>
        <fullName evidence="2">Uncharacterized protein</fullName>
    </submittedName>
</protein>
<dbReference type="Proteomes" id="UP000619788">
    <property type="component" value="Unassembled WGS sequence"/>
</dbReference>
<sequence length="127" mass="14337">MPLPEYSPTHVWVGAATVPITQRKVRRAYLRQSVRTVKDTKITILEIYCEQCRRPYDDVQDELCSAAQSSKHLKGGPIGVRQKRAHYKHNCALLGCDLSSADDDAEEPSLFDDHDDQPEEEIGQEAV</sequence>
<dbReference type="EMBL" id="BOOJ01000052">
    <property type="protein sequence ID" value="GIH95417.1"/>
    <property type="molecule type" value="Genomic_DNA"/>
</dbReference>
<feature type="region of interest" description="Disordered" evidence="1">
    <location>
        <begin position="103"/>
        <end position="127"/>
    </location>
</feature>
<reference evidence="2 3" key="1">
    <citation type="submission" date="2021-01" db="EMBL/GenBank/DDBJ databases">
        <title>Whole genome shotgun sequence of Planobispora siamensis NBRC 107568.</title>
        <authorList>
            <person name="Komaki H."/>
            <person name="Tamura T."/>
        </authorList>
    </citation>
    <scope>NUCLEOTIDE SEQUENCE [LARGE SCALE GENOMIC DNA]</scope>
    <source>
        <strain evidence="2 3">NBRC 107568</strain>
    </source>
</reference>
<gene>
    <name evidence="2" type="ORF">Psi01_60470</name>
</gene>
<comment type="caution">
    <text evidence="2">The sequence shown here is derived from an EMBL/GenBank/DDBJ whole genome shotgun (WGS) entry which is preliminary data.</text>
</comment>
<name>A0A8J3WPA2_9ACTN</name>
<dbReference type="AlphaFoldDB" id="A0A8J3WPA2"/>
<evidence type="ECO:0000313" key="2">
    <source>
        <dbReference type="EMBL" id="GIH95417.1"/>
    </source>
</evidence>
<proteinExistence type="predicted"/>
<evidence type="ECO:0000313" key="3">
    <source>
        <dbReference type="Proteomes" id="UP000619788"/>
    </source>
</evidence>
<organism evidence="2 3">
    <name type="scientific">Planobispora siamensis</name>
    <dbReference type="NCBI Taxonomy" id="936338"/>
    <lineage>
        <taxon>Bacteria</taxon>
        <taxon>Bacillati</taxon>
        <taxon>Actinomycetota</taxon>
        <taxon>Actinomycetes</taxon>
        <taxon>Streptosporangiales</taxon>
        <taxon>Streptosporangiaceae</taxon>
        <taxon>Planobispora</taxon>
    </lineage>
</organism>
<keyword evidence="3" id="KW-1185">Reference proteome</keyword>
<accession>A0A8J3WPA2</accession>
<evidence type="ECO:0000256" key="1">
    <source>
        <dbReference type="SAM" id="MobiDB-lite"/>
    </source>
</evidence>